<protein>
    <submittedName>
        <fullName evidence="1">Uncharacterized protein</fullName>
    </submittedName>
</protein>
<name>A0ABV0NT07_9TELE</name>
<dbReference type="Proteomes" id="UP001476798">
    <property type="component" value="Unassembled WGS sequence"/>
</dbReference>
<reference evidence="1 2" key="1">
    <citation type="submission" date="2021-06" db="EMBL/GenBank/DDBJ databases">
        <authorList>
            <person name="Palmer J.M."/>
        </authorList>
    </citation>
    <scope>NUCLEOTIDE SEQUENCE [LARGE SCALE GENOMIC DNA]</scope>
    <source>
        <strain evidence="1 2">GA_2019</strain>
        <tissue evidence="1">Muscle</tissue>
    </source>
</reference>
<accession>A0ABV0NT07</accession>
<keyword evidence="2" id="KW-1185">Reference proteome</keyword>
<evidence type="ECO:0000313" key="2">
    <source>
        <dbReference type="Proteomes" id="UP001476798"/>
    </source>
</evidence>
<comment type="caution">
    <text evidence="1">The sequence shown here is derived from an EMBL/GenBank/DDBJ whole genome shotgun (WGS) entry which is preliminary data.</text>
</comment>
<evidence type="ECO:0000313" key="1">
    <source>
        <dbReference type="EMBL" id="MEQ2174405.1"/>
    </source>
</evidence>
<organism evidence="1 2">
    <name type="scientific">Goodea atripinnis</name>
    <dbReference type="NCBI Taxonomy" id="208336"/>
    <lineage>
        <taxon>Eukaryota</taxon>
        <taxon>Metazoa</taxon>
        <taxon>Chordata</taxon>
        <taxon>Craniata</taxon>
        <taxon>Vertebrata</taxon>
        <taxon>Euteleostomi</taxon>
        <taxon>Actinopterygii</taxon>
        <taxon>Neopterygii</taxon>
        <taxon>Teleostei</taxon>
        <taxon>Neoteleostei</taxon>
        <taxon>Acanthomorphata</taxon>
        <taxon>Ovalentaria</taxon>
        <taxon>Atherinomorphae</taxon>
        <taxon>Cyprinodontiformes</taxon>
        <taxon>Goodeidae</taxon>
        <taxon>Goodea</taxon>
    </lineage>
</organism>
<gene>
    <name evidence="1" type="ORF">GOODEAATRI_007673</name>
</gene>
<sequence>MDPGDDLRQQYQNLMHGAVKEQLPGVRPSTLGPLLHVFPPLSVWLLYIKATSITTFLQSLEKSNFYPTRKFGKMRADLCRFGNDYKKTDTRLSLPVSTV</sequence>
<proteinExistence type="predicted"/>
<dbReference type="EMBL" id="JAHRIO010050368">
    <property type="protein sequence ID" value="MEQ2174405.1"/>
    <property type="molecule type" value="Genomic_DNA"/>
</dbReference>